<evidence type="ECO:0000313" key="2">
    <source>
        <dbReference type="Proteomes" id="UP000625283"/>
    </source>
</evidence>
<dbReference type="EMBL" id="JAERTY010000002">
    <property type="protein sequence ID" value="MBL1408007.1"/>
    <property type="molecule type" value="Genomic_DNA"/>
</dbReference>
<dbReference type="Proteomes" id="UP000625283">
    <property type="component" value="Unassembled WGS sequence"/>
</dbReference>
<evidence type="ECO:0008006" key="3">
    <source>
        <dbReference type="Google" id="ProtNLM"/>
    </source>
</evidence>
<evidence type="ECO:0000313" key="1">
    <source>
        <dbReference type="EMBL" id="MBL1408007.1"/>
    </source>
</evidence>
<accession>A0ABS1R1T3</accession>
<comment type="caution">
    <text evidence="1">The sequence shown here is derived from an EMBL/GenBank/DDBJ whole genome shotgun (WGS) entry which is preliminary data.</text>
</comment>
<name>A0ABS1R1T3_9SPHI</name>
<keyword evidence="2" id="KW-1185">Reference proteome</keyword>
<dbReference type="RefSeq" id="WP_202101789.1">
    <property type="nucleotide sequence ID" value="NZ_JAERTY010000002.1"/>
</dbReference>
<sequence length="236" mass="26600">MHHTIPFPEDIQERKMPFFGASEKSKRLKFPNLRPLIGNSADISKINVGLNVNSAFSSKGFSFGDGLSAKIPLSTWLSGELRASYSRLTVGEEIEADTMHIRIRHTVGMISVPVLLNYTVSENFSVSLGVTPSKVITERRRETLQFYQWEPVSTSSADSTRRLVSERRESSYEDSVYKNNTYLGFARLSGRLSPSFLKKFNVVIEPYIAFPIGTLHSDQYNWTHGGVSLRGYLNKP</sequence>
<organism evidence="1 2">
    <name type="scientific">Sphingobacterium faecale</name>
    <dbReference type="NCBI Taxonomy" id="2803775"/>
    <lineage>
        <taxon>Bacteria</taxon>
        <taxon>Pseudomonadati</taxon>
        <taxon>Bacteroidota</taxon>
        <taxon>Sphingobacteriia</taxon>
        <taxon>Sphingobacteriales</taxon>
        <taxon>Sphingobacteriaceae</taxon>
        <taxon>Sphingobacterium</taxon>
    </lineage>
</organism>
<proteinExistence type="predicted"/>
<reference evidence="1 2" key="1">
    <citation type="submission" date="2021-01" db="EMBL/GenBank/DDBJ databases">
        <title>C459-1 draft genome sequence.</title>
        <authorList>
            <person name="Zhang X.-F."/>
        </authorList>
    </citation>
    <scope>NUCLEOTIDE SEQUENCE [LARGE SCALE GENOMIC DNA]</scope>
    <source>
        <strain evidence="2">C459-1</strain>
    </source>
</reference>
<gene>
    <name evidence="1" type="ORF">JKG61_04530</name>
</gene>
<protein>
    <recommendedName>
        <fullName evidence="3">Outer membrane beta-barrel protein</fullName>
    </recommendedName>
</protein>